<organism evidence="1 2">
    <name type="scientific">Moraxella cuniculi</name>
    <dbReference type="NCBI Taxonomy" id="34061"/>
    <lineage>
        <taxon>Bacteria</taxon>
        <taxon>Pseudomonadati</taxon>
        <taxon>Pseudomonadota</taxon>
        <taxon>Gammaproteobacteria</taxon>
        <taxon>Moraxellales</taxon>
        <taxon>Moraxellaceae</taxon>
        <taxon>Moraxella</taxon>
    </lineage>
</organism>
<dbReference type="Proteomes" id="UP000274100">
    <property type="component" value="Chromosome"/>
</dbReference>
<accession>A0A3S4QRC7</accession>
<dbReference type="AlphaFoldDB" id="A0A3S4QRC7"/>
<sequence>MQTIFGKKFATDIFGKQAAELQPDDFFIEEDVIF</sequence>
<name>A0A3S4QRC7_9GAMM</name>
<evidence type="ECO:0000313" key="2">
    <source>
        <dbReference type="Proteomes" id="UP000274100"/>
    </source>
</evidence>
<proteinExistence type="predicted"/>
<gene>
    <name evidence="1" type="ORF">NCTC10297_00423</name>
</gene>
<protein>
    <submittedName>
        <fullName evidence="1">Uncharacterized protein</fullName>
    </submittedName>
</protein>
<reference evidence="1 2" key="1">
    <citation type="submission" date="2018-12" db="EMBL/GenBank/DDBJ databases">
        <authorList>
            <consortium name="Pathogen Informatics"/>
        </authorList>
    </citation>
    <scope>NUCLEOTIDE SEQUENCE [LARGE SCALE GENOMIC DNA]</scope>
    <source>
        <strain evidence="1 2">NCTC10297</strain>
    </source>
</reference>
<dbReference type="EMBL" id="LR134343">
    <property type="protein sequence ID" value="VEG12496.1"/>
    <property type="molecule type" value="Genomic_DNA"/>
</dbReference>
<dbReference type="KEGG" id="mcun:NCTC10297_00423"/>
<evidence type="ECO:0000313" key="1">
    <source>
        <dbReference type="EMBL" id="VEG12496.1"/>
    </source>
</evidence>